<evidence type="ECO:0000313" key="1">
    <source>
        <dbReference type="EMBL" id="KKK66507.1"/>
    </source>
</evidence>
<comment type="caution">
    <text evidence="1">The sequence shown here is derived from an EMBL/GenBank/DDBJ whole genome shotgun (WGS) entry which is preliminary data.</text>
</comment>
<name>A0A0F8XBJ4_9ZZZZ</name>
<dbReference type="AlphaFoldDB" id="A0A0F8XBJ4"/>
<sequence>MRLSVRFLEDQRRTNAITCGASDLEKICALKCPLRTPKLIRLAPRETQFALAFNGRLLLLLLFHDFHLLIV</sequence>
<accession>A0A0F8XBJ4</accession>
<organism evidence="1">
    <name type="scientific">marine sediment metagenome</name>
    <dbReference type="NCBI Taxonomy" id="412755"/>
    <lineage>
        <taxon>unclassified sequences</taxon>
        <taxon>metagenomes</taxon>
        <taxon>ecological metagenomes</taxon>
    </lineage>
</organism>
<dbReference type="EMBL" id="LAZR01060046">
    <property type="protein sequence ID" value="KKK66507.1"/>
    <property type="molecule type" value="Genomic_DNA"/>
</dbReference>
<protein>
    <submittedName>
        <fullName evidence="1">Uncharacterized protein</fullName>
    </submittedName>
</protein>
<feature type="non-terminal residue" evidence="1">
    <location>
        <position position="71"/>
    </location>
</feature>
<gene>
    <name evidence="1" type="ORF">LCGC14_2963410</name>
</gene>
<proteinExistence type="predicted"/>
<reference evidence="1" key="1">
    <citation type="journal article" date="2015" name="Nature">
        <title>Complex archaea that bridge the gap between prokaryotes and eukaryotes.</title>
        <authorList>
            <person name="Spang A."/>
            <person name="Saw J.H."/>
            <person name="Jorgensen S.L."/>
            <person name="Zaremba-Niedzwiedzka K."/>
            <person name="Martijn J."/>
            <person name="Lind A.E."/>
            <person name="van Eijk R."/>
            <person name="Schleper C."/>
            <person name="Guy L."/>
            <person name="Ettema T.J."/>
        </authorList>
    </citation>
    <scope>NUCLEOTIDE SEQUENCE</scope>
</reference>